<comment type="caution">
    <text evidence="2">The sequence shown here is derived from an EMBL/GenBank/DDBJ whole genome shotgun (WGS) entry which is preliminary data.</text>
</comment>
<feature type="transmembrane region" description="Helical" evidence="1">
    <location>
        <begin position="176"/>
        <end position="199"/>
    </location>
</feature>
<feature type="transmembrane region" description="Helical" evidence="1">
    <location>
        <begin position="21"/>
        <end position="41"/>
    </location>
</feature>
<dbReference type="AlphaFoldDB" id="A0A1Q5PKA4"/>
<gene>
    <name evidence="2" type="ORF">BSR29_07195</name>
</gene>
<dbReference type="STRING" id="1921764.BSR28_05085"/>
<keyword evidence="1" id="KW-0812">Transmembrane</keyword>
<sequence length="392" mass="42971">MTDIWLVTKLDLRQRFRTTKFKWVLGISLGLVAFISLFPIITSPQYSLSDDFFGITIGAIFDTSYFISVGMASLLAAIWGASAINGDRNNRTLAVLQITPISSSAIIWGKIFSSWIAAMMVPAVSLVIMLPTLFLANFGLIIPRITMLVVSSIVVLTISGLAVYTSSVAKRTAGSLGITFAVLFSLMIGPLIISAYATFMSPRSGAVIETSTLKPEYRRALDDPANSSLSESEMQALKQGAPYPREFCRFEERHSVAPSINLWWLNGINPILLSVGPLGIPIETGKASLEHINLKGFSSLQLMNTTYRYSTAFTNNSDRISSGVYQHDCGGDGVKTLEDLQPAGFEVTGNLITYDWIVALLIYVGMLWVFVWRGSARLKLPYKKLQPGVRIA</sequence>
<dbReference type="EMBL" id="MQSV01000005">
    <property type="protein sequence ID" value="OKL46601.1"/>
    <property type="molecule type" value="Genomic_DNA"/>
</dbReference>
<feature type="transmembrane region" description="Helical" evidence="1">
    <location>
        <begin position="53"/>
        <end position="80"/>
    </location>
</feature>
<feature type="transmembrane region" description="Helical" evidence="1">
    <location>
        <begin position="115"/>
        <end position="138"/>
    </location>
</feature>
<evidence type="ECO:0000256" key="1">
    <source>
        <dbReference type="SAM" id="Phobius"/>
    </source>
</evidence>
<protein>
    <recommendedName>
        <fullName evidence="4">ABC transporter permease</fullName>
    </recommendedName>
</protein>
<keyword evidence="3" id="KW-1185">Reference proteome</keyword>
<reference evidence="2 3" key="1">
    <citation type="submission" date="2016-11" db="EMBL/GenBank/DDBJ databases">
        <title>Actinomyces gypaetusis sp. nov. isolated from the vulture Gypaetus barbatus in Qinghai Tibet Plateau China.</title>
        <authorList>
            <person name="Meng X."/>
        </authorList>
    </citation>
    <scope>NUCLEOTIDE SEQUENCE [LARGE SCALE GENOMIC DNA]</scope>
    <source>
        <strain evidence="2 3">VUL4_2</strain>
    </source>
</reference>
<evidence type="ECO:0000313" key="3">
    <source>
        <dbReference type="Proteomes" id="UP000186785"/>
    </source>
</evidence>
<dbReference type="Pfam" id="PF12679">
    <property type="entry name" value="ABC2_membrane_2"/>
    <property type="match status" value="1"/>
</dbReference>
<evidence type="ECO:0008006" key="4">
    <source>
        <dbReference type="Google" id="ProtNLM"/>
    </source>
</evidence>
<dbReference type="PANTHER" id="PTHR43471">
    <property type="entry name" value="ABC TRANSPORTER PERMEASE"/>
    <property type="match status" value="1"/>
</dbReference>
<feature type="transmembrane region" description="Helical" evidence="1">
    <location>
        <begin position="145"/>
        <end position="164"/>
    </location>
</feature>
<dbReference type="Proteomes" id="UP000186785">
    <property type="component" value="Unassembled WGS sequence"/>
</dbReference>
<keyword evidence="1" id="KW-1133">Transmembrane helix</keyword>
<dbReference type="GO" id="GO:0005886">
    <property type="term" value="C:plasma membrane"/>
    <property type="evidence" value="ECO:0007669"/>
    <property type="project" value="UniProtKB-SubCell"/>
</dbReference>
<keyword evidence="1" id="KW-0472">Membrane</keyword>
<dbReference type="OrthoDB" id="149032at2"/>
<evidence type="ECO:0000313" key="2">
    <source>
        <dbReference type="EMBL" id="OKL46601.1"/>
    </source>
</evidence>
<proteinExistence type="predicted"/>
<accession>A0A1Q5PKA4</accession>
<dbReference type="RefSeq" id="WP_073709626.1">
    <property type="nucleotide sequence ID" value="NZ_MQSV01000005.1"/>
</dbReference>
<organism evidence="2 3">
    <name type="scientific">Boudabousia liubingyangii</name>
    <dbReference type="NCBI Taxonomy" id="1921764"/>
    <lineage>
        <taxon>Bacteria</taxon>
        <taxon>Bacillati</taxon>
        <taxon>Actinomycetota</taxon>
        <taxon>Actinomycetes</taxon>
        <taxon>Actinomycetales</taxon>
        <taxon>Actinomycetaceae</taxon>
        <taxon>Boudabousia</taxon>
    </lineage>
</organism>
<dbReference type="GO" id="GO:0140359">
    <property type="term" value="F:ABC-type transporter activity"/>
    <property type="evidence" value="ECO:0007669"/>
    <property type="project" value="InterPro"/>
</dbReference>
<feature type="transmembrane region" description="Helical" evidence="1">
    <location>
        <begin position="351"/>
        <end position="371"/>
    </location>
</feature>
<name>A0A1Q5PKA4_9ACTO</name>